<name>A0A8S5LR96_9CAUD</name>
<proteinExistence type="predicted"/>
<organism evidence="2">
    <name type="scientific">Myoviridae sp. ctfJc17</name>
    <dbReference type="NCBI Taxonomy" id="2827612"/>
    <lineage>
        <taxon>Viruses</taxon>
        <taxon>Duplodnaviria</taxon>
        <taxon>Heunggongvirae</taxon>
        <taxon>Uroviricota</taxon>
        <taxon>Caudoviricetes</taxon>
    </lineage>
</organism>
<accession>A0A8S5LR96</accession>
<evidence type="ECO:0000256" key="1">
    <source>
        <dbReference type="SAM" id="MobiDB-lite"/>
    </source>
</evidence>
<feature type="region of interest" description="Disordered" evidence="1">
    <location>
        <begin position="116"/>
        <end position="139"/>
    </location>
</feature>
<sequence length="139" mass="16930">MEAIDYVKQFKLDQENYDFKREEFISELGKEFLEYCQTTTIGINSETKHIYYYRFKEIVKNFQEKFWSISKLKIGEPFSEKLWNAFFATQVVPLRKKLFPDIQKFIEERKRNNLDKQDKLPLDLKKGNYGKRNPRPTRK</sequence>
<feature type="compositionally biased region" description="Basic and acidic residues" evidence="1">
    <location>
        <begin position="116"/>
        <end position="126"/>
    </location>
</feature>
<evidence type="ECO:0000313" key="2">
    <source>
        <dbReference type="EMBL" id="DAD72392.1"/>
    </source>
</evidence>
<protein>
    <submittedName>
        <fullName evidence="2">Uncharacterized protein</fullName>
    </submittedName>
</protein>
<dbReference type="EMBL" id="BK015898">
    <property type="protein sequence ID" value="DAD72392.1"/>
    <property type="molecule type" value="Genomic_DNA"/>
</dbReference>
<feature type="compositionally biased region" description="Basic residues" evidence="1">
    <location>
        <begin position="128"/>
        <end position="139"/>
    </location>
</feature>
<reference evidence="2" key="1">
    <citation type="journal article" date="2021" name="Proc. Natl. Acad. Sci. U.S.A.">
        <title>A Catalog of Tens of Thousands of Viruses from Human Metagenomes Reveals Hidden Associations with Chronic Diseases.</title>
        <authorList>
            <person name="Tisza M.J."/>
            <person name="Buck C.B."/>
        </authorList>
    </citation>
    <scope>NUCLEOTIDE SEQUENCE</scope>
    <source>
        <strain evidence="2">CtfJc17</strain>
    </source>
</reference>